<feature type="transmembrane region" description="Helical" evidence="7">
    <location>
        <begin position="327"/>
        <end position="348"/>
    </location>
</feature>
<evidence type="ECO:0000256" key="5">
    <source>
        <dbReference type="ARBA" id="ARBA00023136"/>
    </source>
</evidence>
<feature type="transmembrane region" description="Helical" evidence="7">
    <location>
        <begin position="279"/>
        <end position="297"/>
    </location>
</feature>
<comment type="subcellular location">
    <subcellularLocation>
        <location evidence="1">Cell membrane</location>
        <topology evidence="1">Multi-pass membrane protein</topology>
    </subcellularLocation>
</comment>
<dbReference type="EMBL" id="QOCI01000010">
    <property type="protein sequence ID" value="RRR17828.1"/>
    <property type="molecule type" value="Genomic_DNA"/>
</dbReference>
<dbReference type="Pfam" id="PF02653">
    <property type="entry name" value="BPD_transp_2"/>
    <property type="match status" value="1"/>
</dbReference>
<feature type="region of interest" description="Disordered" evidence="6">
    <location>
        <begin position="461"/>
        <end position="542"/>
    </location>
</feature>
<feature type="compositionally biased region" description="Low complexity" evidence="6">
    <location>
        <begin position="486"/>
        <end position="498"/>
    </location>
</feature>
<dbReference type="RefSeq" id="WP_126988272.1">
    <property type="nucleotide sequence ID" value="NZ_ML133858.1"/>
</dbReference>
<feature type="compositionally biased region" description="Low complexity" evidence="6">
    <location>
        <begin position="461"/>
        <end position="475"/>
    </location>
</feature>
<dbReference type="Proteomes" id="UP000274327">
    <property type="component" value="Unassembled WGS sequence"/>
</dbReference>
<sequence length="542" mass="54638">MSTLSETGAAGSAPGVGAGAADAPPPPEERAETALARTLQSIARSDLLVVVMSFVFAFLIGSVLIVIADEEVRTTLGYFFARPSDALTAIWQSVTHAYGAMFRGAVFDGPGFSRVAEDVREAGGSGTYVLFPALAAGLRPLTETLTVATPLIIAAAGMAVSFRAGLFNIGGTGQLIVGAMAAGYVGFAFQLPVVLHLLVALLAGVLAGGVWGGIAGFLKARFGANEVISTIMLNWIATYLLFFALKTTAFTGANQSQPTSPSVGENATLPLLLGGGFRLHAGLFLAAGAAVLLWWLMSRSTLGFHFRAVGSNPRAARVAGISPARTAFLVLAVAGALVGLAGAVHVLGTERRLTEGVAGNIGFDAITVALLGRSGPVGIVLAGLLFAALSTGGRFMETNQGVPLDLVQVIQVLVVLFIAAPPLVRTLIGLRRIDHPGAGARRARRTRAVEVPATVGAAAGASTAAGTAGTTADGPAAGGSDGSSSGGAHRADVPVDGGAPPGDAPPTGASGTGTHARQDPSDGTAPASERGEDTTDAQEDHR</sequence>
<feature type="transmembrane region" description="Helical" evidence="7">
    <location>
        <begin position="227"/>
        <end position="245"/>
    </location>
</feature>
<proteinExistence type="predicted"/>
<evidence type="ECO:0000256" key="6">
    <source>
        <dbReference type="SAM" id="MobiDB-lite"/>
    </source>
</evidence>
<dbReference type="PANTHER" id="PTHR47089">
    <property type="entry name" value="ABC TRANSPORTER, PERMEASE PROTEIN"/>
    <property type="match status" value="1"/>
</dbReference>
<feature type="region of interest" description="Disordered" evidence="6">
    <location>
        <begin position="1"/>
        <end position="30"/>
    </location>
</feature>
<keyword evidence="9" id="KW-1185">Reference proteome</keyword>
<feature type="compositionally biased region" description="Gly residues" evidence="6">
    <location>
        <begin position="476"/>
        <end position="485"/>
    </location>
</feature>
<evidence type="ECO:0000256" key="7">
    <source>
        <dbReference type="SAM" id="Phobius"/>
    </source>
</evidence>
<keyword evidence="4 7" id="KW-1133">Transmembrane helix</keyword>
<keyword evidence="3 7" id="KW-0812">Transmembrane</keyword>
<feature type="compositionally biased region" description="Low complexity" evidence="6">
    <location>
        <begin position="505"/>
        <end position="514"/>
    </location>
</feature>
<protein>
    <submittedName>
        <fullName evidence="8">ABC transporter permease</fullName>
    </submittedName>
</protein>
<keyword evidence="5 7" id="KW-0472">Membrane</keyword>
<dbReference type="GeneID" id="78121911"/>
<comment type="caution">
    <text evidence="8">The sequence shown here is derived from an EMBL/GenBank/DDBJ whole genome shotgun (WGS) entry which is preliminary data.</text>
</comment>
<dbReference type="AlphaFoldDB" id="A0A426SI55"/>
<dbReference type="PANTHER" id="PTHR47089:SF1">
    <property type="entry name" value="GUANOSINE ABC TRANSPORTER PERMEASE PROTEIN NUPP"/>
    <property type="match status" value="1"/>
</dbReference>
<feature type="transmembrane region" description="Helical" evidence="7">
    <location>
        <begin position="368"/>
        <end position="390"/>
    </location>
</feature>
<dbReference type="InterPro" id="IPR001851">
    <property type="entry name" value="ABC_transp_permease"/>
</dbReference>
<keyword evidence="2" id="KW-1003">Cell membrane</keyword>
<feature type="transmembrane region" description="Helical" evidence="7">
    <location>
        <begin position="173"/>
        <end position="191"/>
    </location>
</feature>
<gene>
    <name evidence="8" type="ORF">DS079_12850</name>
</gene>
<evidence type="ECO:0000256" key="1">
    <source>
        <dbReference type="ARBA" id="ARBA00004651"/>
    </source>
</evidence>
<feature type="transmembrane region" description="Helical" evidence="7">
    <location>
        <begin position="402"/>
        <end position="424"/>
    </location>
</feature>
<evidence type="ECO:0000313" key="9">
    <source>
        <dbReference type="Proteomes" id="UP000274327"/>
    </source>
</evidence>
<evidence type="ECO:0000256" key="2">
    <source>
        <dbReference type="ARBA" id="ARBA00022475"/>
    </source>
</evidence>
<evidence type="ECO:0000313" key="8">
    <source>
        <dbReference type="EMBL" id="RRR17828.1"/>
    </source>
</evidence>
<feature type="compositionally biased region" description="Low complexity" evidence="6">
    <location>
        <begin position="8"/>
        <end position="22"/>
    </location>
</feature>
<accession>A0A426SI55</accession>
<feature type="transmembrane region" description="Helical" evidence="7">
    <location>
        <begin position="47"/>
        <end position="68"/>
    </location>
</feature>
<dbReference type="CDD" id="cd06580">
    <property type="entry name" value="TM_PBP1_transp_TpRbsC_like"/>
    <property type="match status" value="1"/>
</dbReference>
<name>A0A426SI55_9MICO</name>
<organism evidence="8 9">
    <name type="scientific">Brachybacterium paraconglomeratum</name>
    <dbReference type="NCBI Taxonomy" id="173362"/>
    <lineage>
        <taxon>Bacteria</taxon>
        <taxon>Bacillati</taxon>
        <taxon>Actinomycetota</taxon>
        <taxon>Actinomycetes</taxon>
        <taxon>Micrococcales</taxon>
        <taxon>Dermabacteraceae</taxon>
        <taxon>Brachybacterium</taxon>
    </lineage>
</organism>
<evidence type="ECO:0000256" key="3">
    <source>
        <dbReference type="ARBA" id="ARBA00022692"/>
    </source>
</evidence>
<reference evidence="8 9" key="1">
    <citation type="submission" date="2018-07" db="EMBL/GenBank/DDBJ databases">
        <title>Brachybacteriurn paraconglorneratum KCTC 9916.</title>
        <authorList>
            <person name="Li Y."/>
        </authorList>
    </citation>
    <scope>NUCLEOTIDE SEQUENCE [LARGE SCALE GENOMIC DNA]</scope>
    <source>
        <strain evidence="8 9">KCTC 9916</strain>
    </source>
</reference>
<evidence type="ECO:0000256" key="4">
    <source>
        <dbReference type="ARBA" id="ARBA00022989"/>
    </source>
</evidence>
<feature type="transmembrane region" description="Helical" evidence="7">
    <location>
        <begin position="197"/>
        <end position="218"/>
    </location>
</feature>
<dbReference type="GO" id="GO:0005886">
    <property type="term" value="C:plasma membrane"/>
    <property type="evidence" value="ECO:0007669"/>
    <property type="project" value="UniProtKB-SubCell"/>
</dbReference>
<dbReference type="GO" id="GO:0022857">
    <property type="term" value="F:transmembrane transporter activity"/>
    <property type="evidence" value="ECO:0007669"/>
    <property type="project" value="InterPro"/>
</dbReference>
<feature type="compositionally biased region" description="Basic and acidic residues" evidence="6">
    <location>
        <begin position="529"/>
        <end position="542"/>
    </location>
</feature>